<sequence>MIRIVFSHGMELKDHDVLNHYWCKLIPALKLAYNTSIHDSTGKALAMLEKGWNLKLAVDTLKKELVEINPNSSSFKLLSDKLSSHANQIMTDAFDYSKKNGEKAIKPQNSK</sequence>
<reference evidence="1" key="1">
    <citation type="submission" date="2021-03" db="EMBL/GenBank/DDBJ databases">
        <title>Draft genome sequence of rust myrtle Austropuccinia psidii MF-1, a brazilian biotype.</title>
        <authorList>
            <person name="Quecine M.C."/>
            <person name="Pachon D.M.R."/>
            <person name="Bonatelli M.L."/>
            <person name="Correr F.H."/>
            <person name="Franceschini L.M."/>
            <person name="Leite T.F."/>
            <person name="Margarido G.R.A."/>
            <person name="Almeida C.A."/>
            <person name="Ferrarezi J.A."/>
            <person name="Labate C.A."/>
        </authorList>
    </citation>
    <scope>NUCLEOTIDE SEQUENCE</scope>
    <source>
        <strain evidence="1">MF-1</strain>
    </source>
</reference>
<gene>
    <name evidence="1" type="ORF">O181_002959</name>
</gene>
<dbReference type="AlphaFoldDB" id="A0A9Q3BD92"/>
<evidence type="ECO:0000313" key="1">
    <source>
        <dbReference type="EMBL" id="MBW0463244.1"/>
    </source>
</evidence>
<accession>A0A9Q3BD92</accession>
<protein>
    <submittedName>
        <fullName evidence="1">Uncharacterized protein</fullName>
    </submittedName>
</protein>
<name>A0A9Q3BD92_9BASI</name>
<comment type="caution">
    <text evidence="1">The sequence shown here is derived from an EMBL/GenBank/DDBJ whole genome shotgun (WGS) entry which is preliminary data.</text>
</comment>
<organism evidence="1 2">
    <name type="scientific">Austropuccinia psidii MF-1</name>
    <dbReference type="NCBI Taxonomy" id="1389203"/>
    <lineage>
        <taxon>Eukaryota</taxon>
        <taxon>Fungi</taxon>
        <taxon>Dikarya</taxon>
        <taxon>Basidiomycota</taxon>
        <taxon>Pucciniomycotina</taxon>
        <taxon>Pucciniomycetes</taxon>
        <taxon>Pucciniales</taxon>
        <taxon>Sphaerophragmiaceae</taxon>
        <taxon>Austropuccinia</taxon>
    </lineage>
</organism>
<dbReference type="EMBL" id="AVOT02000509">
    <property type="protein sequence ID" value="MBW0463244.1"/>
    <property type="molecule type" value="Genomic_DNA"/>
</dbReference>
<keyword evidence="2" id="KW-1185">Reference proteome</keyword>
<dbReference type="Proteomes" id="UP000765509">
    <property type="component" value="Unassembled WGS sequence"/>
</dbReference>
<proteinExistence type="predicted"/>
<evidence type="ECO:0000313" key="2">
    <source>
        <dbReference type="Proteomes" id="UP000765509"/>
    </source>
</evidence>